<dbReference type="Proteomes" id="UP000240357">
    <property type="component" value="Unassembled WGS sequence"/>
</dbReference>
<name>A0A2T2YFB1_9BACT</name>
<dbReference type="AlphaFoldDB" id="A0A2T2YFB1"/>
<keyword evidence="2" id="KW-1185">Reference proteome</keyword>
<evidence type="ECO:0000313" key="1">
    <source>
        <dbReference type="EMBL" id="PSR54148.1"/>
    </source>
</evidence>
<dbReference type="RefSeq" id="WP_106929537.1">
    <property type="nucleotide sequence ID" value="NZ_PYFT01000001.1"/>
</dbReference>
<organism evidence="1 2">
    <name type="scientific">Adhaeribacter arboris</name>
    <dbReference type="NCBI Taxonomy" id="2072846"/>
    <lineage>
        <taxon>Bacteria</taxon>
        <taxon>Pseudomonadati</taxon>
        <taxon>Bacteroidota</taxon>
        <taxon>Cytophagia</taxon>
        <taxon>Cytophagales</taxon>
        <taxon>Hymenobacteraceae</taxon>
        <taxon>Adhaeribacter</taxon>
    </lineage>
</organism>
<gene>
    <name evidence="1" type="ORF">AHMF7605_11765</name>
</gene>
<comment type="caution">
    <text evidence="1">The sequence shown here is derived from an EMBL/GenBank/DDBJ whole genome shotgun (WGS) entry which is preliminary data.</text>
</comment>
<reference evidence="1 2" key="1">
    <citation type="submission" date="2018-03" db="EMBL/GenBank/DDBJ databases">
        <title>Adhaeribacter sp. HMF7605 Genome sequencing and assembly.</title>
        <authorList>
            <person name="Kang H."/>
            <person name="Kang J."/>
            <person name="Cha I."/>
            <person name="Kim H."/>
            <person name="Joh K."/>
        </authorList>
    </citation>
    <scope>NUCLEOTIDE SEQUENCE [LARGE SCALE GENOMIC DNA]</scope>
    <source>
        <strain evidence="1 2">HMF7605</strain>
    </source>
</reference>
<sequence length="85" mass="10351">MKVAFYIDGSFMNYNEPLKLTTEWELPFLPRKGEYMEGIDKLFKGKLPEVILGQRWYVMHVDWEWHEETNFLIPEIYIQHVEADR</sequence>
<proteinExistence type="predicted"/>
<protein>
    <submittedName>
        <fullName evidence="1">Uncharacterized protein</fullName>
    </submittedName>
</protein>
<evidence type="ECO:0000313" key="2">
    <source>
        <dbReference type="Proteomes" id="UP000240357"/>
    </source>
</evidence>
<accession>A0A2T2YFB1</accession>
<dbReference type="EMBL" id="PYFT01000001">
    <property type="protein sequence ID" value="PSR54148.1"/>
    <property type="molecule type" value="Genomic_DNA"/>
</dbReference>